<dbReference type="Proteomes" id="UP000269044">
    <property type="component" value="Unassembled WGS sequence"/>
</dbReference>
<comment type="caution">
    <text evidence="2">The sequence shown here is derived from an EMBL/GenBank/DDBJ whole genome shotgun (WGS) entry which is preliminary data.</text>
</comment>
<evidence type="ECO:0008006" key="6">
    <source>
        <dbReference type="Google" id="ProtNLM"/>
    </source>
</evidence>
<feature type="transmembrane region" description="Helical" evidence="1">
    <location>
        <begin position="127"/>
        <end position="146"/>
    </location>
</feature>
<evidence type="ECO:0000313" key="3">
    <source>
        <dbReference type="EMBL" id="RMQ22922.1"/>
    </source>
</evidence>
<feature type="transmembrane region" description="Helical" evidence="1">
    <location>
        <begin position="366"/>
        <end position="387"/>
    </location>
</feature>
<dbReference type="Proteomes" id="UP000267908">
    <property type="component" value="Unassembled WGS sequence"/>
</dbReference>
<feature type="transmembrane region" description="Helical" evidence="1">
    <location>
        <begin position="25"/>
        <end position="42"/>
    </location>
</feature>
<keyword evidence="1" id="KW-0812">Transmembrane</keyword>
<proteinExistence type="predicted"/>
<dbReference type="AlphaFoldDB" id="A0A0P9Q0A1"/>
<feature type="transmembrane region" description="Helical" evidence="1">
    <location>
        <begin position="423"/>
        <end position="442"/>
    </location>
</feature>
<evidence type="ECO:0000313" key="5">
    <source>
        <dbReference type="Proteomes" id="UP000269044"/>
    </source>
</evidence>
<feature type="transmembrane region" description="Helical" evidence="1">
    <location>
        <begin position="449"/>
        <end position="467"/>
    </location>
</feature>
<evidence type="ECO:0000256" key="1">
    <source>
        <dbReference type="SAM" id="Phobius"/>
    </source>
</evidence>
<dbReference type="EMBL" id="RBQG01000228">
    <property type="protein sequence ID" value="RMP10791.1"/>
    <property type="molecule type" value="Genomic_DNA"/>
</dbReference>
<dbReference type="EMBL" id="RBRA01000180">
    <property type="protein sequence ID" value="RMQ22922.1"/>
    <property type="molecule type" value="Genomic_DNA"/>
</dbReference>
<reference evidence="4 5" key="1">
    <citation type="submission" date="2018-08" db="EMBL/GenBank/DDBJ databases">
        <title>Recombination of ecologically and evolutionarily significant loci maintains genetic cohesion in the Pseudomonas syringae species complex.</title>
        <authorList>
            <person name="Dillon M."/>
            <person name="Thakur S."/>
            <person name="Almeida R.N.D."/>
            <person name="Weir B.S."/>
            <person name="Guttman D.S."/>
        </authorList>
    </citation>
    <scope>NUCLEOTIDE SEQUENCE [LARGE SCALE GENOMIC DNA]</scope>
    <source>
        <strain evidence="3 5">ICMP 13052</strain>
        <strain evidence="2 4">ICMP 4330</strain>
    </source>
</reference>
<organism evidence="2 4">
    <name type="scientific">Pseudomonas syringae pv. delphinii</name>
    <dbReference type="NCBI Taxonomy" id="192088"/>
    <lineage>
        <taxon>Bacteria</taxon>
        <taxon>Pseudomonadati</taxon>
        <taxon>Pseudomonadota</taxon>
        <taxon>Gammaproteobacteria</taxon>
        <taxon>Pseudomonadales</taxon>
        <taxon>Pseudomonadaceae</taxon>
        <taxon>Pseudomonas</taxon>
    </lineage>
</organism>
<feature type="transmembrane region" description="Helical" evidence="1">
    <location>
        <begin position="198"/>
        <end position="214"/>
    </location>
</feature>
<evidence type="ECO:0000313" key="4">
    <source>
        <dbReference type="Proteomes" id="UP000267908"/>
    </source>
</evidence>
<name>A0A0P9Q0A1_9PSED</name>
<sequence length="487" mass="54693">MNQLIYSTSFLQHVRERLLVRRQEIAAFITSAFIFMILHKIMNVNVFPWDAGYYWHLGRPEHLFDFPLAIRGYFYPALLAPARYLSDTFTVLGYSPFRITSSLASSYFFTILLPAFYLRVFGGQVSFLRRLITPLLVAILFPGVIVYPLSDLPALAMMVCSSFCMLSSASTTSRLKRFTLLLLSGFLAYGAYNTRTIFLFPVALLALGTVFIIYHKHSIPNKISTILIFLSGAMVAAIPQATINLKHHDNLSPLVITSPPHSATTSPKQSLFVSQLFWGITLQRYETSVDKASPSAAVFYMDSAGERFFAENKIGNAPFEMSNYFKLLLQNPLDFLGIYGRHIVNGLDLRDGEIYTLGQPRDRNTLAIFNFLIIFSGLLIISMSIAAQRAKTGEKVKTAFWALTFLLPAIAIIPSAVETRFFLVLHLAFYCAIAFTSDLGLIKNLLRQHWLLIGAALGVSAILFFSVTTTTMTDPKYSYPALYRGNW</sequence>
<protein>
    <recommendedName>
        <fullName evidence="6">Glycosyltransferase RgtA/B/C/D-like domain-containing protein</fullName>
    </recommendedName>
</protein>
<feature type="transmembrane region" description="Helical" evidence="1">
    <location>
        <begin position="399"/>
        <end position="417"/>
    </location>
</feature>
<accession>A0A0P9Q0A1</accession>
<keyword evidence="1" id="KW-0472">Membrane</keyword>
<dbReference type="RefSeq" id="WP_144431899.1">
    <property type="nucleotide sequence ID" value="NZ_LJQH01000049.1"/>
</dbReference>
<evidence type="ECO:0000313" key="2">
    <source>
        <dbReference type="EMBL" id="RMP10791.1"/>
    </source>
</evidence>
<gene>
    <name evidence="3" type="ORF">ALQ08_01102</name>
    <name evidence="2" type="ORF">ALQ28_03572</name>
</gene>
<keyword evidence="1" id="KW-1133">Transmembrane helix</keyword>
<feature type="transmembrane region" description="Helical" evidence="1">
    <location>
        <begin position="226"/>
        <end position="243"/>
    </location>
</feature>
<feature type="transmembrane region" description="Helical" evidence="1">
    <location>
        <begin position="99"/>
        <end position="120"/>
    </location>
</feature>